<evidence type="ECO:0000256" key="1">
    <source>
        <dbReference type="SAM" id="Phobius"/>
    </source>
</evidence>
<keyword evidence="1" id="KW-0812">Transmembrane</keyword>
<keyword evidence="1" id="KW-1133">Transmembrane helix</keyword>
<sequence length="291" mass="32764">MSVALCVSLYLGIRVQTRVRRTFHGVVGIIGILGGMVHLLQSTASLLLGLSIIVIGATGIHGLWRPSSIENAALKRNGKQYVELKVRVPDSKHDFYIKSRGTFYRVAWATGQDNSQHEATILLPLSAIEDGPGSRTIRDKVRVTCDGLFRAPLSPYTYLAKDLDIISADSGIFEGYSCFKWRQRLLESKDSLYFKSRLFWFTTRSYILSPFFDHLRNELSSWKAGYTVVIVILMGDRNPVYDPDLPPLLTGKLTIDHDTKTCMRSAISQYLEKNPSHAKQYFVGESLRSLL</sequence>
<comment type="caution">
    <text evidence="2">The sequence shown here is derived from an EMBL/GenBank/DDBJ whole genome shotgun (WGS) entry which is preliminary data.</text>
</comment>
<protein>
    <submittedName>
        <fullName evidence="2">Uncharacterized protein</fullName>
    </submittedName>
</protein>
<keyword evidence="3" id="KW-1185">Reference proteome</keyword>
<evidence type="ECO:0000313" key="2">
    <source>
        <dbReference type="EMBL" id="CZR49640.1"/>
    </source>
</evidence>
<gene>
    <name evidence="2" type="ORF">FPRO_14881</name>
</gene>
<organism evidence="2 3">
    <name type="scientific">Fusarium proliferatum (strain ET1)</name>
    <name type="common">Orchid endophyte fungus</name>
    <dbReference type="NCBI Taxonomy" id="1227346"/>
    <lineage>
        <taxon>Eukaryota</taxon>
        <taxon>Fungi</taxon>
        <taxon>Dikarya</taxon>
        <taxon>Ascomycota</taxon>
        <taxon>Pezizomycotina</taxon>
        <taxon>Sordariomycetes</taxon>
        <taxon>Hypocreomycetidae</taxon>
        <taxon>Hypocreales</taxon>
        <taxon>Nectriaceae</taxon>
        <taxon>Fusarium</taxon>
        <taxon>Fusarium fujikuroi species complex</taxon>
    </lineage>
</organism>
<name>A0A1L7WAK7_FUSPR</name>
<feature type="transmembrane region" description="Helical" evidence="1">
    <location>
        <begin position="22"/>
        <end position="40"/>
    </location>
</feature>
<dbReference type="RefSeq" id="XP_031090139.1">
    <property type="nucleotide sequence ID" value="XM_031224929.1"/>
</dbReference>
<accession>A0A1L7WAK7</accession>
<dbReference type="EMBL" id="FJOF01000018">
    <property type="protein sequence ID" value="CZR49640.1"/>
    <property type="molecule type" value="Genomic_DNA"/>
</dbReference>
<evidence type="ECO:0000313" key="3">
    <source>
        <dbReference type="Proteomes" id="UP000183971"/>
    </source>
</evidence>
<dbReference type="VEuPathDB" id="FungiDB:FPRO_14881"/>
<dbReference type="GeneID" id="42059738"/>
<dbReference type="AlphaFoldDB" id="A0A1L7WAK7"/>
<dbReference type="Proteomes" id="UP000183971">
    <property type="component" value="Unassembled WGS sequence"/>
</dbReference>
<proteinExistence type="predicted"/>
<keyword evidence="1" id="KW-0472">Membrane</keyword>
<feature type="transmembrane region" description="Helical" evidence="1">
    <location>
        <begin position="46"/>
        <end position="64"/>
    </location>
</feature>
<reference evidence="3" key="1">
    <citation type="journal article" date="2016" name="Genome Biol. Evol.">
        <title>Comparative 'omics' of the Fusarium fujikuroi species complex highlights differences in genetic potential and metabolite synthesis.</title>
        <authorList>
            <person name="Niehaus E.-M."/>
            <person name="Muensterkoetter M."/>
            <person name="Proctor R.H."/>
            <person name="Brown D.W."/>
            <person name="Sharon A."/>
            <person name="Idan Y."/>
            <person name="Oren-Young L."/>
            <person name="Sieber C.M."/>
            <person name="Novak O."/>
            <person name="Pencik A."/>
            <person name="Tarkowska D."/>
            <person name="Hromadova K."/>
            <person name="Freeman S."/>
            <person name="Maymon M."/>
            <person name="Elazar M."/>
            <person name="Youssef S.A."/>
            <person name="El-Shabrawy E.S.M."/>
            <person name="Shalaby A.B.A."/>
            <person name="Houterman P."/>
            <person name="Brock N.L."/>
            <person name="Burkhardt I."/>
            <person name="Tsavkelova E.A."/>
            <person name="Dickschat J.S."/>
            <person name="Galuszka P."/>
            <person name="Gueldener U."/>
            <person name="Tudzynski B."/>
        </authorList>
    </citation>
    <scope>NUCLEOTIDE SEQUENCE [LARGE SCALE GENOMIC DNA]</scope>
    <source>
        <strain evidence="3">ET1</strain>
    </source>
</reference>